<dbReference type="RefSeq" id="WP_186770569.1">
    <property type="nucleotide sequence ID" value="NZ_JACOMF010000010.1"/>
</dbReference>
<reference evidence="1" key="1">
    <citation type="submission" date="2020-08" db="EMBL/GenBank/DDBJ databases">
        <authorList>
            <person name="Hu Y."/>
            <person name="Nguyen S.V."/>
            <person name="Li F."/>
            <person name="Fanning S."/>
        </authorList>
    </citation>
    <scope>NUCLEOTIDE SEQUENCE</scope>
    <source>
        <strain evidence="1">SYSU D8009</strain>
    </source>
</reference>
<dbReference type="Gene3D" id="1.10.150.240">
    <property type="entry name" value="Putative phosphatase, domain 2"/>
    <property type="match status" value="1"/>
</dbReference>
<gene>
    <name evidence="1" type="ORF">H7965_10700</name>
</gene>
<proteinExistence type="predicted"/>
<sequence length="204" mass="21963">MRYRLVVFDVDGTLADSFPWFAGVLNSVADRFGFRRVNAAERDALRHCDSREILRRLQVPSWKLPLIAMHMRKLKAEAVIPLFPEVPQMLARLQAAGLTLGIVSSDSEANIRAALGPETAARIAHWGCGAGLFGKPAKLRRLARQAGVAPALYIGDEQRDAEAAAKAGFAFGAVLWGYASPAALLAQSPAEVFATPADITARLG</sequence>
<dbReference type="Pfam" id="PF13419">
    <property type="entry name" value="HAD_2"/>
    <property type="match status" value="1"/>
</dbReference>
<dbReference type="SUPFAM" id="SSF56784">
    <property type="entry name" value="HAD-like"/>
    <property type="match status" value="1"/>
</dbReference>
<dbReference type="Gene3D" id="3.40.50.1000">
    <property type="entry name" value="HAD superfamily/HAD-like"/>
    <property type="match status" value="1"/>
</dbReference>
<comment type="caution">
    <text evidence="1">The sequence shown here is derived from an EMBL/GenBank/DDBJ whole genome shotgun (WGS) entry which is preliminary data.</text>
</comment>
<accession>A0A9X0UCZ6</accession>
<dbReference type="AlphaFoldDB" id="A0A9X0UCZ6"/>
<keyword evidence="2" id="KW-1185">Reference proteome</keyword>
<dbReference type="InterPro" id="IPR023198">
    <property type="entry name" value="PGP-like_dom2"/>
</dbReference>
<dbReference type="InterPro" id="IPR050155">
    <property type="entry name" value="HAD-like_hydrolase_sf"/>
</dbReference>
<dbReference type="PANTHER" id="PTHR43434">
    <property type="entry name" value="PHOSPHOGLYCOLATE PHOSPHATASE"/>
    <property type="match status" value="1"/>
</dbReference>
<dbReference type="Proteomes" id="UP000600101">
    <property type="component" value="Unassembled WGS sequence"/>
</dbReference>
<dbReference type="GO" id="GO:0006281">
    <property type="term" value="P:DNA repair"/>
    <property type="evidence" value="ECO:0007669"/>
    <property type="project" value="TreeGrafter"/>
</dbReference>
<dbReference type="InterPro" id="IPR036412">
    <property type="entry name" value="HAD-like_sf"/>
</dbReference>
<dbReference type="EMBL" id="JACOMF010000010">
    <property type="protein sequence ID" value="MBC4015792.1"/>
    <property type="molecule type" value="Genomic_DNA"/>
</dbReference>
<dbReference type="SFLD" id="SFLDG01129">
    <property type="entry name" value="C1.5:_HAD__Beta-PGM__Phosphata"/>
    <property type="match status" value="1"/>
</dbReference>
<organism evidence="1 2">
    <name type="scientific">Siccirubricoccus deserti</name>
    <dbReference type="NCBI Taxonomy" id="2013562"/>
    <lineage>
        <taxon>Bacteria</taxon>
        <taxon>Pseudomonadati</taxon>
        <taxon>Pseudomonadota</taxon>
        <taxon>Alphaproteobacteria</taxon>
        <taxon>Acetobacterales</taxon>
        <taxon>Roseomonadaceae</taxon>
        <taxon>Siccirubricoccus</taxon>
    </lineage>
</organism>
<dbReference type="InterPro" id="IPR041492">
    <property type="entry name" value="HAD_2"/>
</dbReference>
<dbReference type="SFLD" id="SFLDS00003">
    <property type="entry name" value="Haloacid_Dehalogenase"/>
    <property type="match status" value="1"/>
</dbReference>
<dbReference type="PANTHER" id="PTHR43434:SF13">
    <property type="entry name" value="PHOSPHOGLYCOLATE PHOSPHATASE"/>
    <property type="match status" value="1"/>
</dbReference>
<evidence type="ECO:0000313" key="2">
    <source>
        <dbReference type="Proteomes" id="UP000600101"/>
    </source>
</evidence>
<name>A0A9X0UCZ6_9PROT</name>
<dbReference type="InterPro" id="IPR023214">
    <property type="entry name" value="HAD_sf"/>
</dbReference>
<keyword evidence="1" id="KW-0378">Hydrolase</keyword>
<evidence type="ECO:0000313" key="1">
    <source>
        <dbReference type="EMBL" id="MBC4015792.1"/>
    </source>
</evidence>
<dbReference type="GO" id="GO:0005829">
    <property type="term" value="C:cytosol"/>
    <property type="evidence" value="ECO:0007669"/>
    <property type="project" value="TreeGrafter"/>
</dbReference>
<dbReference type="GO" id="GO:0008967">
    <property type="term" value="F:phosphoglycolate phosphatase activity"/>
    <property type="evidence" value="ECO:0007669"/>
    <property type="project" value="TreeGrafter"/>
</dbReference>
<protein>
    <submittedName>
        <fullName evidence="1">HAD hydrolase-like protein</fullName>
    </submittedName>
</protein>